<dbReference type="RefSeq" id="WP_085187561.1">
    <property type="nucleotide sequence ID" value="NZ_AP022605.1"/>
</dbReference>
<protein>
    <recommendedName>
        <fullName evidence="2">PknH-like extracellular domain-containing protein</fullName>
    </recommendedName>
</protein>
<feature type="chain" id="PRO_5010870426" description="PknH-like extracellular domain-containing protein" evidence="1">
    <location>
        <begin position="27"/>
        <end position="227"/>
    </location>
</feature>
<dbReference type="STRING" id="126673.AWC01_01950"/>
<gene>
    <name evidence="3" type="ORF">AWC01_01950</name>
</gene>
<accession>A0A1X1TJU4</accession>
<comment type="caution">
    <text evidence="3">The sequence shown here is derived from an EMBL/GenBank/DDBJ whole genome shotgun (WGS) entry which is preliminary data.</text>
</comment>
<evidence type="ECO:0000256" key="1">
    <source>
        <dbReference type="SAM" id="SignalP"/>
    </source>
</evidence>
<sequence>MRQSRALVVVAAICLLVTGCTQTVSAESATTTRSMIPRPLVERELPGLLLAPEEASAVMGTTGMAVTLTENAMEDNSAIMEPRECLAIDAAAEALVYEGSGYWAERGVSMNNGDDFTRYLKQAVVLFPYREKAAAFFEASVGQWPACRQYTHTQSGSVWDVQKIVNRDHILSTTAMMQEAKAPGWGCGRALALRNNIIVDVNTCSADPADSAVRVAAQIGENVLAQW</sequence>
<dbReference type="Gene3D" id="3.40.1000.70">
    <property type="entry name" value="PknH-like extracellular domain"/>
    <property type="match status" value="1"/>
</dbReference>
<dbReference type="OrthoDB" id="4761399at2"/>
<feature type="domain" description="PknH-like extracellular" evidence="2">
    <location>
        <begin position="43"/>
        <end position="220"/>
    </location>
</feature>
<evidence type="ECO:0000313" key="3">
    <source>
        <dbReference type="EMBL" id="ORV44852.1"/>
    </source>
</evidence>
<dbReference type="AlphaFoldDB" id="A0A1X1TJU4"/>
<dbReference type="Proteomes" id="UP000193564">
    <property type="component" value="Unassembled WGS sequence"/>
</dbReference>
<feature type="signal peptide" evidence="1">
    <location>
        <begin position="1"/>
        <end position="26"/>
    </location>
</feature>
<dbReference type="EMBL" id="LQOS01000010">
    <property type="protein sequence ID" value="ORV44852.1"/>
    <property type="molecule type" value="Genomic_DNA"/>
</dbReference>
<dbReference type="Pfam" id="PF14032">
    <property type="entry name" value="PknH_C"/>
    <property type="match status" value="1"/>
</dbReference>
<dbReference type="InterPro" id="IPR038232">
    <property type="entry name" value="PknH-like_Extracell_sf"/>
</dbReference>
<keyword evidence="4" id="KW-1185">Reference proteome</keyword>
<evidence type="ECO:0000259" key="2">
    <source>
        <dbReference type="Pfam" id="PF14032"/>
    </source>
</evidence>
<name>A0A1X1TJU4_9MYCO</name>
<evidence type="ECO:0000313" key="4">
    <source>
        <dbReference type="Proteomes" id="UP000193564"/>
    </source>
</evidence>
<reference evidence="3 4" key="1">
    <citation type="submission" date="2016-01" db="EMBL/GenBank/DDBJ databases">
        <title>The new phylogeny of the genus Mycobacterium.</title>
        <authorList>
            <person name="Tarcisio F."/>
            <person name="Conor M."/>
            <person name="Antonella G."/>
            <person name="Elisabetta G."/>
            <person name="Giulia F.S."/>
            <person name="Sara T."/>
            <person name="Anna F."/>
            <person name="Clotilde B."/>
            <person name="Roberto B."/>
            <person name="Veronica D.S."/>
            <person name="Fabio R."/>
            <person name="Monica P."/>
            <person name="Olivier J."/>
            <person name="Enrico T."/>
            <person name="Nicola S."/>
        </authorList>
    </citation>
    <scope>NUCLEOTIDE SEQUENCE [LARGE SCALE GENOMIC DNA]</scope>
    <source>
        <strain evidence="3 4">DSM 44339</strain>
    </source>
</reference>
<dbReference type="InterPro" id="IPR026954">
    <property type="entry name" value="PknH-like_Extracell"/>
</dbReference>
<proteinExistence type="predicted"/>
<organism evidence="3 4">
    <name type="scientific">Mycolicibacterium doricum</name>
    <dbReference type="NCBI Taxonomy" id="126673"/>
    <lineage>
        <taxon>Bacteria</taxon>
        <taxon>Bacillati</taxon>
        <taxon>Actinomycetota</taxon>
        <taxon>Actinomycetes</taxon>
        <taxon>Mycobacteriales</taxon>
        <taxon>Mycobacteriaceae</taxon>
        <taxon>Mycolicibacterium</taxon>
    </lineage>
</organism>
<keyword evidence="1" id="KW-0732">Signal</keyword>
<dbReference type="PROSITE" id="PS51257">
    <property type="entry name" value="PROKAR_LIPOPROTEIN"/>
    <property type="match status" value="1"/>
</dbReference>